<organism evidence="1 2">
    <name type="scientific">Austropuccinia psidii MF-1</name>
    <dbReference type="NCBI Taxonomy" id="1389203"/>
    <lineage>
        <taxon>Eukaryota</taxon>
        <taxon>Fungi</taxon>
        <taxon>Dikarya</taxon>
        <taxon>Basidiomycota</taxon>
        <taxon>Pucciniomycotina</taxon>
        <taxon>Pucciniomycetes</taxon>
        <taxon>Pucciniales</taxon>
        <taxon>Sphaerophragmiaceae</taxon>
        <taxon>Austropuccinia</taxon>
    </lineage>
</organism>
<evidence type="ECO:0000313" key="2">
    <source>
        <dbReference type="Proteomes" id="UP000765509"/>
    </source>
</evidence>
<dbReference type="Proteomes" id="UP000765509">
    <property type="component" value="Unassembled WGS sequence"/>
</dbReference>
<accession>A0A9Q3IU84</accession>
<name>A0A9Q3IU84_9BASI</name>
<proteinExistence type="predicted"/>
<dbReference type="AlphaFoldDB" id="A0A9Q3IU84"/>
<protein>
    <submittedName>
        <fullName evidence="1">Uncharacterized protein</fullName>
    </submittedName>
</protein>
<dbReference type="EMBL" id="AVOT02055545">
    <property type="protein sequence ID" value="MBW0550067.1"/>
    <property type="molecule type" value="Genomic_DNA"/>
</dbReference>
<comment type="caution">
    <text evidence="1">The sequence shown here is derived from an EMBL/GenBank/DDBJ whole genome shotgun (WGS) entry which is preliminary data.</text>
</comment>
<reference evidence="1" key="1">
    <citation type="submission" date="2021-03" db="EMBL/GenBank/DDBJ databases">
        <title>Draft genome sequence of rust myrtle Austropuccinia psidii MF-1, a brazilian biotype.</title>
        <authorList>
            <person name="Quecine M.C."/>
            <person name="Pachon D.M.R."/>
            <person name="Bonatelli M.L."/>
            <person name="Correr F.H."/>
            <person name="Franceschini L.M."/>
            <person name="Leite T.F."/>
            <person name="Margarido G.R.A."/>
            <person name="Almeida C.A."/>
            <person name="Ferrarezi J.A."/>
            <person name="Labate C.A."/>
        </authorList>
    </citation>
    <scope>NUCLEOTIDE SEQUENCE</scope>
    <source>
        <strain evidence="1">MF-1</strain>
    </source>
</reference>
<keyword evidence="2" id="KW-1185">Reference proteome</keyword>
<gene>
    <name evidence="1" type="ORF">O181_089782</name>
</gene>
<evidence type="ECO:0000313" key="1">
    <source>
        <dbReference type="EMBL" id="MBW0550067.1"/>
    </source>
</evidence>
<sequence>MNQRVHILLKNTISTPRQTLKPHKRPPAKCLTSIRESSKPIEALNIHESGTIQLKSDIGEIKSSIQATAHCTPAFLVPHEQFPLITDPDIYD</sequence>